<dbReference type="Proteomes" id="UP000581769">
    <property type="component" value="Unassembled WGS sequence"/>
</dbReference>
<feature type="signal peptide" evidence="1">
    <location>
        <begin position="1"/>
        <end position="22"/>
    </location>
</feature>
<accession>A0A840J3S4</accession>
<dbReference type="InterPro" id="IPR005693">
    <property type="entry name" value="Mce"/>
</dbReference>
<sequence>MNRALKSAAVLALVLGATGCGSGLNVYDLPLPGGAPVGDNPIHLTASFTNVLDLVPQSAVKVDDVAVGKVSEIELASDGRSAIVGLTLDHTVDLPANSVARVRQASILGEKFVELAPPPDATPAGKLRDGAVLPLDTSSLTPEIEEVFGALSLLLNGGGVAQVQNISHQLNEALGGKESAARSLLSSLDTLTTGLDRQRGEITHALDSVNKLAGTLSAHREEITVTLNDLTPGIKVLDEQKQALTGMLDSLDGLTSVAVDTVNRSKDDLVADLKALAPLLHRLADAGDRLPKAMEMLFTFPFPDAALDAIRGDYLNTFVRKGS</sequence>
<keyword evidence="1" id="KW-0732">Signal</keyword>
<dbReference type="PANTHER" id="PTHR33371:SF15">
    <property type="entry name" value="LIPOPROTEIN LPRN"/>
    <property type="match status" value="1"/>
</dbReference>
<dbReference type="Pfam" id="PF02470">
    <property type="entry name" value="MlaD"/>
    <property type="match status" value="1"/>
</dbReference>
<dbReference type="InterPro" id="IPR052336">
    <property type="entry name" value="MlaD_Phospholipid_Transporter"/>
</dbReference>
<dbReference type="InterPro" id="IPR003399">
    <property type="entry name" value="Mce/MlaD"/>
</dbReference>
<evidence type="ECO:0000259" key="3">
    <source>
        <dbReference type="Pfam" id="PF11887"/>
    </source>
</evidence>
<dbReference type="EMBL" id="JACHMG010000001">
    <property type="protein sequence ID" value="MBB4688710.1"/>
    <property type="molecule type" value="Genomic_DNA"/>
</dbReference>
<dbReference type="PROSITE" id="PS51257">
    <property type="entry name" value="PROKAR_LIPOPROTEIN"/>
    <property type="match status" value="1"/>
</dbReference>
<dbReference type="Pfam" id="PF11887">
    <property type="entry name" value="Mce4_CUP1"/>
    <property type="match status" value="1"/>
</dbReference>
<evidence type="ECO:0000313" key="5">
    <source>
        <dbReference type="Proteomes" id="UP000581769"/>
    </source>
</evidence>
<feature type="chain" id="PRO_5039020746" evidence="1">
    <location>
        <begin position="23"/>
        <end position="323"/>
    </location>
</feature>
<dbReference type="AlphaFoldDB" id="A0A840J3S4"/>
<gene>
    <name evidence="4" type="ORF">BJY18_006195</name>
</gene>
<dbReference type="InterPro" id="IPR024516">
    <property type="entry name" value="Mce_C"/>
</dbReference>
<reference evidence="4 5" key="1">
    <citation type="submission" date="2020-08" db="EMBL/GenBank/DDBJ databases">
        <title>Sequencing the genomes of 1000 actinobacteria strains.</title>
        <authorList>
            <person name="Klenk H.-P."/>
        </authorList>
    </citation>
    <scope>NUCLEOTIDE SEQUENCE [LARGE SCALE GENOMIC DNA]</scope>
    <source>
        <strain evidence="4 5">DSM 45859</strain>
    </source>
</reference>
<dbReference type="NCBIfam" id="TIGR00996">
    <property type="entry name" value="Mtu_fam_mce"/>
    <property type="match status" value="1"/>
</dbReference>
<keyword evidence="5" id="KW-1185">Reference proteome</keyword>
<dbReference type="GO" id="GO:0005576">
    <property type="term" value="C:extracellular region"/>
    <property type="evidence" value="ECO:0007669"/>
    <property type="project" value="TreeGrafter"/>
</dbReference>
<evidence type="ECO:0000259" key="2">
    <source>
        <dbReference type="Pfam" id="PF02470"/>
    </source>
</evidence>
<name>A0A840J3S4_9PSEU</name>
<feature type="domain" description="Mce/MlaD" evidence="2">
    <location>
        <begin position="41"/>
        <end position="118"/>
    </location>
</feature>
<comment type="caution">
    <text evidence="4">The sequence shown here is derived from an EMBL/GenBank/DDBJ whole genome shotgun (WGS) entry which is preliminary data.</text>
</comment>
<feature type="domain" description="Mammalian cell entry C-terminal" evidence="3">
    <location>
        <begin position="125"/>
        <end position="295"/>
    </location>
</feature>
<dbReference type="PANTHER" id="PTHR33371">
    <property type="entry name" value="INTERMEMBRANE PHOSPHOLIPID TRANSPORT SYSTEM BINDING PROTEIN MLAD-RELATED"/>
    <property type="match status" value="1"/>
</dbReference>
<dbReference type="RefSeq" id="WP_184783354.1">
    <property type="nucleotide sequence ID" value="NZ_JACHMG010000001.1"/>
</dbReference>
<evidence type="ECO:0000313" key="4">
    <source>
        <dbReference type="EMBL" id="MBB4688710.1"/>
    </source>
</evidence>
<protein>
    <submittedName>
        <fullName evidence="4">Phospholipid/cholesterol/gamma-HCH transport system substrate-binding protein</fullName>
    </submittedName>
</protein>
<organism evidence="4 5">
    <name type="scientific">Amycolatopsis jiangsuensis</name>
    <dbReference type="NCBI Taxonomy" id="1181879"/>
    <lineage>
        <taxon>Bacteria</taxon>
        <taxon>Bacillati</taxon>
        <taxon>Actinomycetota</taxon>
        <taxon>Actinomycetes</taxon>
        <taxon>Pseudonocardiales</taxon>
        <taxon>Pseudonocardiaceae</taxon>
        <taxon>Amycolatopsis</taxon>
    </lineage>
</organism>
<proteinExistence type="predicted"/>
<evidence type="ECO:0000256" key="1">
    <source>
        <dbReference type="SAM" id="SignalP"/>
    </source>
</evidence>